<reference evidence="5 6" key="1">
    <citation type="journal article" date="2018" name="Front. Microbiol.">
        <title>Genome-Wide Analysis of Corynespora cassiicola Leaf Fall Disease Putative Effectors.</title>
        <authorList>
            <person name="Lopez D."/>
            <person name="Ribeiro S."/>
            <person name="Label P."/>
            <person name="Fumanal B."/>
            <person name="Venisse J.S."/>
            <person name="Kohler A."/>
            <person name="de Oliveira R.R."/>
            <person name="Labutti K."/>
            <person name="Lipzen A."/>
            <person name="Lail K."/>
            <person name="Bauer D."/>
            <person name="Ohm R.A."/>
            <person name="Barry K.W."/>
            <person name="Spatafora J."/>
            <person name="Grigoriev I.V."/>
            <person name="Martin F.M."/>
            <person name="Pujade-Renaud V."/>
        </authorList>
    </citation>
    <scope>NUCLEOTIDE SEQUENCE [LARGE SCALE GENOMIC DNA]</scope>
    <source>
        <strain evidence="5 6">Philippines</strain>
    </source>
</reference>
<dbReference type="STRING" id="1448308.A0A2T2NU07"/>
<feature type="domain" description="Apple" evidence="4">
    <location>
        <begin position="71"/>
        <end position="107"/>
    </location>
</feature>
<evidence type="ECO:0000256" key="3">
    <source>
        <dbReference type="SAM" id="SignalP"/>
    </source>
</evidence>
<keyword evidence="2" id="KW-0472">Membrane</keyword>
<evidence type="ECO:0000259" key="4">
    <source>
        <dbReference type="Pfam" id="PF14295"/>
    </source>
</evidence>
<evidence type="ECO:0000256" key="2">
    <source>
        <dbReference type="SAM" id="Phobius"/>
    </source>
</evidence>
<sequence>MKCTMRDAFVALIWASAALATPLMAERMSSDLEARQSSNGKCPASYTTRNGMSLTTYCNTNNPFNDALDPFSVNSMQECMERCSRYWGDGEGCFGVVWRESDGNCWMRNSTTGTANMVSNDGIHAALVNQGEMSELDTDCPETDLSTHTLNGTDGIGYTVHCGKVIGQFDTCWEGYPSCLQSPFIGYYHATSLEQCLQFCVDEHPLCRAVSYNPGLEIGFANCWPKTGAGNTLDNPTTNMGILHSAVITSLNRIDSTCPENDKYTASDNKEFEVHCGQLNTGTNITSVHRQNITSCMDACASSDQNCVGIVFDSSLSGGYNNCYLQNTTSVISDRASATYALLTGTTIPTASTTPSGNSGTNPPGGSDGDSDSSSQAWIAGPVIGGVAAIAIIAGALFWWRRRKNKQSPATVEKDGNTYAQAPAYGDQGALQNQYYNNAPSELGGDHARELATVEYKPTTKYAAHAREQSGAVPTHAPQELP</sequence>
<feature type="domain" description="Apple" evidence="4">
    <location>
        <begin position="283"/>
        <end position="326"/>
    </location>
</feature>
<dbReference type="AlphaFoldDB" id="A0A2T2NU07"/>
<evidence type="ECO:0000313" key="6">
    <source>
        <dbReference type="Proteomes" id="UP000240883"/>
    </source>
</evidence>
<feature type="region of interest" description="Disordered" evidence="1">
    <location>
        <begin position="463"/>
        <end position="482"/>
    </location>
</feature>
<dbReference type="OrthoDB" id="3943216at2759"/>
<keyword evidence="2" id="KW-1133">Transmembrane helix</keyword>
<evidence type="ECO:0000256" key="1">
    <source>
        <dbReference type="SAM" id="MobiDB-lite"/>
    </source>
</evidence>
<keyword evidence="6" id="KW-1185">Reference proteome</keyword>
<name>A0A2T2NU07_CORCC</name>
<accession>A0A2T2NU07</accession>
<evidence type="ECO:0000313" key="5">
    <source>
        <dbReference type="EMBL" id="PSN68907.1"/>
    </source>
</evidence>
<feature type="transmembrane region" description="Helical" evidence="2">
    <location>
        <begin position="377"/>
        <end position="400"/>
    </location>
</feature>
<dbReference type="EMBL" id="KZ678133">
    <property type="protein sequence ID" value="PSN68907.1"/>
    <property type="molecule type" value="Genomic_DNA"/>
</dbReference>
<feature type="compositionally biased region" description="Low complexity" evidence="1">
    <location>
        <begin position="349"/>
        <end position="365"/>
    </location>
</feature>
<organism evidence="5 6">
    <name type="scientific">Corynespora cassiicola Philippines</name>
    <dbReference type="NCBI Taxonomy" id="1448308"/>
    <lineage>
        <taxon>Eukaryota</taxon>
        <taxon>Fungi</taxon>
        <taxon>Dikarya</taxon>
        <taxon>Ascomycota</taxon>
        <taxon>Pezizomycotina</taxon>
        <taxon>Dothideomycetes</taxon>
        <taxon>Pleosporomycetidae</taxon>
        <taxon>Pleosporales</taxon>
        <taxon>Corynesporascaceae</taxon>
        <taxon>Corynespora</taxon>
    </lineage>
</organism>
<gene>
    <name evidence="5" type="ORF">BS50DRAFT_327832</name>
</gene>
<feature type="signal peptide" evidence="3">
    <location>
        <begin position="1"/>
        <end position="20"/>
    </location>
</feature>
<feature type="domain" description="Apple" evidence="4">
    <location>
        <begin position="190"/>
        <end position="224"/>
    </location>
</feature>
<dbReference type="Pfam" id="PF14295">
    <property type="entry name" value="PAN_4"/>
    <property type="match status" value="3"/>
</dbReference>
<keyword evidence="3" id="KW-0732">Signal</keyword>
<protein>
    <recommendedName>
        <fullName evidence="4">Apple domain-containing protein</fullName>
    </recommendedName>
</protein>
<feature type="region of interest" description="Disordered" evidence="1">
    <location>
        <begin position="349"/>
        <end position="375"/>
    </location>
</feature>
<dbReference type="InterPro" id="IPR003609">
    <property type="entry name" value="Pan_app"/>
</dbReference>
<proteinExistence type="predicted"/>
<dbReference type="Proteomes" id="UP000240883">
    <property type="component" value="Unassembled WGS sequence"/>
</dbReference>
<keyword evidence="2" id="KW-0812">Transmembrane</keyword>
<feature type="chain" id="PRO_5015647099" description="Apple domain-containing protein" evidence="3">
    <location>
        <begin position="21"/>
        <end position="482"/>
    </location>
</feature>